<evidence type="ECO:0000313" key="2">
    <source>
        <dbReference type="EMBL" id="CAD7391983.1"/>
    </source>
</evidence>
<proteinExistence type="predicted"/>
<dbReference type="EMBL" id="OC316482">
    <property type="protein sequence ID" value="CAD7391983.1"/>
    <property type="molecule type" value="Genomic_DNA"/>
</dbReference>
<feature type="compositionally biased region" description="Basic and acidic residues" evidence="1">
    <location>
        <begin position="43"/>
        <end position="62"/>
    </location>
</feature>
<reference evidence="2" key="1">
    <citation type="submission" date="2020-11" db="EMBL/GenBank/DDBJ databases">
        <authorList>
            <person name="Tran Van P."/>
        </authorList>
    </citation>
    <scope>NUCLEOTIDE SEQUENCE</scope>
</reference>
<feature type="compositionally biased region" description="Basic residues" evidence="1">
    <location>
        <begin position="63"/>
        <end position="74"/>
    </location>
</feature>
<accession>A0A7R9CAV6</accession>
<feature type="region of interest" description="Disordered" evidence="1">
    <location>
        <begin position="43"/>
        <end position="74"/>
    </location>
</feature>
<sequence>MQLDMIEIKSRILEVQTEQYYKFETDIKLTRWEDAPVLDLIVDKEQQKENKESDREQRENKRSRTSSRSRSILK</sequence>
<organism evidence="2">
    <name type="scientific">Timema cristinae</name>
    <name type="common">Walking stick</name>
    <dbReference type="NCBI Taxonomy" id="61476"/>
    <lineage>
        <taxon>Eukaryota</taxon>
        <taxon>Metazoa</taxon>
        <taxon>Ecdysozoa</taxon>
        <taxon>Arthropoda</taxon>
        <taxon>Hexapoda</taxon>
        <taxon>Insecta</taxon>
        <taxon>Pterygota</taxon>
        <taxon>Neoptera</taxon>
        <taxon>Polyneoptera</taxon>
        <taxon>Phasmatodea</taxon>
        <taxon>Timematodea</taxon>
        <taxon>Timematoidea</taxon>
        <taxon>Timematidae</taxon>
        <taxon>Timema</taxon>
    </lineage>
</organism>
<dbReference type="AlphaFoldDB" id="A0A7R9CAV6"/>
<evidence type="ECO:0000256" key="1">
    <source>
        <dbReference type="SAM" id="MobiDB-lite"/>
    </source>
</evidence>
<gene>
    <name evidence="2" type="ORF">TCEB3V08_LOCUS22</name>
</gene>
<name>A0A7R9CAV6_TIMCR</name>
<protein>
    <submittedName>
        <fullName evidence="2">Uncharacterized protein</fullName>
    </submittedName>
</protein>